<dbReference type="HOGENOM" id="CLU_2991006_0_0_9"/>
<dbReference type="Proteomes" id="UP000003752">
    <property type="component" value="Unassembled WGS sequence"/>
</dbReference>
<reference evidence="1 2" key="1">
    <citation type="submission" date="2009-01" db="EMBL/GenBank/DDBJ databases">
        <authorList>
            <person name="Qin X."/>
            <person name="Bachman B."/>
            <person name="Battles P."/>
            <person name="Bell A."/>
            <person name="Bess C."/>
            <person name="Bickham C."/>
            <person name="Chaboub L."/>
            <person name="Chen D."/>
            <person name="Coyle M."/>
            <person name="Deiros D.R."/>
            <person name="Dinh H."/>
            <person name="Forbes L."/>
            <person name="Fowler G."/>
            <person name="Francisco L."/>
            <person name="Fu Q."/>
            <person name="Gubbala S."/>
            <person name="Hale W."/>
            <person name="Han Y."/>
            <person name="Hemphill L."/>
            <person name="Highlander S.K."/>
            <person name="Hirani K."/>
            <person name="Hogues M."/>
            <person name="Jackson L."/>
            <person name="Jakkamsetti A."/>
            <person name="Javaid M."/>
            <person name="Jiang H."/>
            <person name="Korchina V."/>
            <person name="Kovar C."/>
            <person name="Lara F."/>
            <person name="Lee S."/>
            <person name="Mata R."/>
            <person name="Mathew T."/>
            <person name="Moen C."/>
            <person name="Morales K."/>
            <person name="Munidasa M."/>
            <person name="Nazareth L."/>
            <person name="Ngo R."/>
            <person name="Nguyen L."/>
            <person name="Okwuonu G."/>
            <person name="Ongeri F."/>
            <person name="Patil S."/>
            <person name="Petrosino J."/>
            <person name="Pham C."/>
            <person name="Pham P."/>
            <person name="Pu L.-L."/>
            <person name="Puazo M."/>
            <person name="Raj R."/>
            <person name="Reid J."/>
            <person name="Rouhana J."/>
            <person name="Saada N."/>
            <person name="Shang Y."/>
            <person name="Simmons D."/>
            <person name="Thornton R."/>
            <person name="Warren J."/>
            <person name="Weissenberger G."/>
            <person name="Zhang J."/>
            <person name="Zhang L."/>
            <person name="Zhou C."/>
            <person name="Zhu D."/>
            <person name="Muzny D."/>
            <person name="Worley K."/>
            <person name="Gibbs R."/>
        </authorList>
    </citation>
    <scope>NUCLEOTIDE SEQUENCE [LARGE SCALE GENOMIC DNA]</scope>
    <source>
        <strain evidence="2">ATCC 8290 / DSM 20176 / CCUG 30140 / JCM 1155 / KCTC 3500 / NBRC 15886 / NCIMB 8040 / NRRL B-1843 / 9</strain>
    </source>
</reference>
<comment type="caution">
    <text evidence="1">The sequence shown here is derived from an EMBL/GenBank/DDBJ whole genome shotgun (WGS) entry which is preliminary data.</text>
</comment>
<protein>
    <submittedName>
        <fullName evidence="1">Uncharacterized protein</fullName>
    </submittedName>
</protein>
<evidence type="ECO:0000313" key="1">
    <source>
        <dbReference type="EMBL" id="EEI25017.1"/>
    </source>
</evidence>
<evidence type="ECO:0000313" key="2">
    <source>
        <dbReference type="Proteomes" id="UP000003752"/>
    </source>
</evidence>
<sequence>MVSKAFVKPVKGKNEVYYKLYSAYNKKLKGLPGTVISKKALLSCRFSLIANKPILTT</sequence>
<keyword evidence="2" id="KW-1185">Reference proteome</keyword>
<proteinExistence type="predicted"/>
<dbReference type="EMBL" id="ACGP01000106">
    <property type="protein sequence ID" value="EEI25017.1"/>
    <property type="molecule type" value="Genomic_DNA"/>
</dbReference>
<gene>
    <name evidence="1" type="ORF">HMPREF0519_0866</name>
</gene>
<organism evidence="1 2">
    <name type="scientific">Lentilactobacillus hilgardii (strain ATCC 8290 / DSM 20176 / CCUG 30140 / JCM 1155 / KCTC 3500 / NBRC 15886 / NCIMB 8040 / NRRL B-1843 / 9)</name>
    <dbReference type="NCBI Taxonomy" id="1423757"/>
    <lineage>
        <taxon>Bacteria</taxon>
        <taxon>Bacillati</taxon>
        <taxon>Bacillota</taxon>
        <taxon>Bacilli</taxon>
        <taxon>Lactobacillales</taxon>
        <taxon>Lactobacillaceae</taxon>
        <taxon>Lentilactobacillus</taxon>
    </lineage>
</organism>
<accession>C0XI05</accession>
<dbReference type="AlphaFoldDB" id="C0XI05"/>
<name>C0XI05_LENH9</name>